<dbReference type="InterPro" id="IPR017871">
    <property type="entry name" value="ABC_transporter-like_CS"/>
</dbReference>
<dbReference type="GO" id="GO:0005524">
    <property type="term" value="F:ATP binding"/>
    <property type="evidence" value="ECO:0007669"/>
    <property type="project" value="UniProtKB-KW"/>
</dbReference>
<evidence type="ECO:0000259" key="9">
    <source>
        <dbReference type="PROSITE" id="PS50893"/>
    </source>
</evidence>
<dbReference type="NCBIfam" id="TIGR01188">
    <property type="entry name" value="drrA"/>
    <property type="match status" value="1"/>
</dbReference>
<keyword evidence="4" id="KW-0547">Nucleotide-binding</keyword>
<evidence type="ECO:0000256" key="1">
    <source>
        <dbReference type="ARBA" id="ARBA00004413"/>
    </source>
</evidence>
<dbReference type="Pfam" id="PF00005">
    <property type="entry name" value="ABC_tran"/>
    <property type="match status" value="1"/>
</dbReference>
<dbReference type="Proteomes" id="UP001519287">
    <property type="component" value="Unassembled WGS sequence"/>
</dbReference>
<protein>
    <submittedName>
        <fullName evidence="10">ABC-2 type transport system ATP-binding protein</fullName>
    </submittedName>
</protein>
<comment type="subcellular location">
    <subcellularLocation>
        <location evidence="1">Cell membrane</location>
        <topology evidence="1">Peripheral membrane protein</topology>
        <orientation evidence="1">Cytoplasmic side</orientation>
    </subcellularLocation>
</comment>
<proteinExistence type="inferred from homology"/>
<dbReference type="PANTHER" id="PTHR42711">
    <property type="entry name" value="ABC TRANSPORTER ATP-BINDING PROTEIN"/>
    <property type="match status" value="1"/>
</dbReference>
<keyword evidence="11" id="KW-1185">Reference proteome</keyword>
<sequence length="316" mass="34700">MSFAIEVNDLRKSFNEIEVVKGIHLCVKKGELLALLGPNGAGKTTTIEMLTTLLKPDGGKALVCGYDVVKNAKEVRKKISLTGQFAALDEGLSGIQNLILIARLYGFSFKEARSIAEERIQSFGLSDAKDRMVQSYSGGMRRRLDIAASLVAQPEILFLDEPTTGLDPQSRLGVWEVVRMLLKQGTTVLLTTQYLEEADQLADRIAVIDKGTIIAEGTPNQLKASIGRKTLLIRLAEQTDQAAINRLLADHHLTGFQDDDPFVYKIPVQEANLASQVILTLVNNKVSIDYFSLSEPSLDEVFLALTASKLKKEVVQ</sequence>
<comment type="similarity">
    <text evidence="8">Belongs to the ABC transporter superfamily. Drug exporter-1 (DrugE1) (TC 3.A.1.105) family.</text>
</comment>
<dbReference type="EMBL" id="JAGGLB010000003">
    <property type="protein sequence ID" value="MBP1989751.1"/>
    <property type="molecule type" value="Genomic_DNA"/>
</dbReference>
<evidence type="ECO:0000256" key="7">
    <source>
        <dbReference type="ARBA" id="ARBA00023136"/>
    </source>
</evidence>
<evidence type="ECO:0000256" key="8">
    <source>
        <dbReference type="ARBA" id="ARBA00049985"/>
    </source>
</evidence>
<accession>A0ABS4IQA6</accession>
<dbReference type="SMART" id="SM00382">
    <property type="entry name" value="AAA"/>
    <property type="match status" value="1"/>
</dbReference>
<keyword evidence="6" id="KW-1278">Translocase</keyword>
<dbReference type="InterPro" id="IPR025302">
    <property type="entry name" value="DrrA1/2-like_C"/>
</dbReference>
<keyword evidence="3" id="KW-1003">Cell membrane</keyword>
<feature type="domain" description="ABC transporter" evidence="9">
    <location>
        <begin position="5"/>
        <end position="235"/>
    </location>
</feature>
<name>A0ABS4IQA6_9BACL</name>
<dbReference type="Pfam" id="PF13732">
    <property type="entry name" value="DrrA1-3_C"/>
    <property type="match status" value="1"/>
</dbReference>
<dbReference type="InterPro" id="IPR050763">
    <property type="entry name" value="ABC_transporter_ATP-binding"/>
</dbReference>
<evidence type="ECO:0000256" key="2">
    <source>
        <dbReference type="ARBA" id="ARBA00022448"/>
    </source>
</evidence>
<evidence type="ECO:0000313" key="11">
    <source>
        <dbReference type="Proteomes" id="UP001519287"/>
    </source>
</evidence>
<evidence type="ECO:0000256" key="4">
    <source>
        <dbReference type="ARBA" id="ARBA00022741"/>
    </source>
</evidence>
<gene>
    <name evidence="10" type="ORF">J2Z66_001349</name>
</gene>
<dbReference type="Gene3D" id="3.40.50.300">
    <property type="entry name" value="P-loop containing nucleotide triphosphate hydrolases"/>
    <property type="match status" value="1"/>
</dbReference>
<organism evidence="10 11">
    <name type="scientific">Paenibacillus eucommiae</name>
    <dbReference type="NCBI Taxonomy" id="1355755"/>
    <lineage>
        <taxon>Bacteria</taxon>
        <taxon>Bacillati</taxon>
        <taxon>Bacillota</taxon>
        <taxon>Bacilli</taxon>
        <taxon>Bacillales</taxon>
        <taxon>Paenibacillaceae</taxon>
        <taxon>Paenibacillus</taxon>
    </lineage>
</organism>
<evidence type="ECO:0000313" key="10">
    <source>
        <dbReference type="EMBL" id="MBP1989751.1"/>
    </source>
</evidence>
<evidence type="ECO:0000256" key="3">
    <source>
        <dbReference type="ARBA" id="ARBA00022475"/>
    </source>
</evidence>
<evidence type="ECO:0000256" key="6">
    <source>
        <dbReference type="ARBA" id="ARBA00022967"/>
    </source>
</evidence>
<reference evidence="10 11" key="1">
    <citation type="submission" date="2021-03" db="EMBL/GenBank/DDBJ databases">
        <title>Genomic Encyclopedia of Type Strains, Phase IV (KMG-IV): sequencing the most valuable type-strain genomes for metagenomic binning, comparative biology and taxonomic classification.</title>
        <authorList>
            <person name="Goeker M."/>
        </authorList>
    </citation>
    <scope>NUCLEOTIDE SEQUENCE [LARGE SCALE GENOMIC DNA]</scope>
    <source>
        <strain evidence="10 11">DSM 26048</strain>
    </source>
</reference>
<evidence type="ECO:0000256" key="5">
    <source>
        <dbReference type="ARBA" id="ARBA00022840"/>
    </source>
</evidence>
<comment type="caution">
    <text evidence="10">The sequence shown here is derived from an EMBL/GenBank/DDBJ whole genome shotgun (WGS) entry which is preliminary data.</text>
</comment>
<dbReference type="RefSeq" id="WP_209970556.1">
    <property type="nucleotide sequence ID" value="NZ_JAGGLB010000003.1"/>
</dbReference>
<dbReference type="SUPFAM" id="SSF52540">
    <property type="entry name" value="P-loop containing nucleoside triphosphate hydrolases"/>
    <property type="match status" value="1"/>
</dbReference>
<dbReference type="PROSITE" id="PS00211">
    <property type="entry name" value="ABC_TRANSPORTER_1"/>
    <property type="match status" value="1"/>
</dbReference>
<dbReference type="PANTHER" id="PTHR42711:SF19">
    <property type="entry name" value="DOXORUBICIN RESISTANCE ATP-BINDING PROTEIN DRRA"/>
    <property type="match status" value="1"/>
</dbReference>
<dbReference type="InterPro" id="IPR003439">
    <property type="entry name" value="ABC_transporter-like_ATP-bd"/>
</dbReference>
<keyword evidence="2" id="KW-0813">Transport</keyword>
<dbReference type="InterPro" id="IPR027417">
    <property type="entry name" value="P-loop_NTPase"/>
</dbReference>
<keyword evidence="7" id="KW-0472">Membrane</keyword>
<keyword evidence="5 10" id="KW-0067">ATP-binding</keyword>
<dbReference type="PROSITE" id="PS50893">
    <property type="entry name" value="ABC_TRANSPORTER_2"/>
    <property type="match status" value="1"/>
</dbReference>
<dbReference type="InterPro" id="IPR003593">
    <property type="entry name" value="AAA+_ATPase"/>
</dbReference>
<dbReference type="InterPro" id="IPR005894">
    <property type="entry name" value="DrrA"/>
</dbReference>